<reference evidence="2 3" key="1">
    <citation type="journal article" date="2012" name="J. Bacteriol.">
        <title>Draft Genome Sequence of the Extremely Halophilic Archaeon Halogranum salarium B-1T.</title>
        <authorList>
            <person name="Kim K.K."/>
            <person name="Lee K.C."/>
            <person name="Lee J.S."/>
        </authorList>
    </citation>
    <scope>NUCLEOTIDE SEQUENCE [LARGE SCALE GENOMIC DNA]</scope>
    <source>
        <strain evidence="2 3">B-1</strain>
    </source>
</reference>
<protein>
    <submittedName>
        <fullName evidence="2">Glycoside hydrolase 15-like protein</fullName>
    </submittedName>
</protein>
<name>J3JDI2_9EURY</name>
<comment type="caution">
    <text evidence="2">The sequence shown here is derived from an EMBL/GenBank/DDBJ whole genome shotgun (WGS) entry which is preliminary data.</text>
</comment>
<dbReference type="InterPro" id="IPR045582">
    <property type="entry name" value="Trehalase-like_N"/>
</dbReference>
<feature type="domain" description="Trehalase-like N-terminal" evidence="1">
    <location>
        <begin position="2"/>
        <end position="35"/>
    </location>
</feature>
<dbReference type="GO" id="GO:0016787">
    <property type="term" value="F:hydrolase activity"/>
    <property type="evidence" value="ECO:0007669"/>
    <property type="project" value="UniProtKB-KW"/>
</dbReference>
<dbReference type="EMBL" id="ALJD01000013">
    <property type="protein sequence ID" value="EJN57511.1"/>
    <property type="molecule type" value="Genomic_DNA"/>
</dbReference>
<sequence length="63" mass="6917">MGNLEIAALVAPDGSIDWFPVPHVDSSSIFAAILNVYSHNTVVRQTQYSEVAHEDTRLPTPTH</sequence>
<keyword evidence="2" id="KW-0378">Hydrolase</keyword>
<evidence type="ECO:0000313" key="3">
    <source>
        <dbReference type="Proteomes" id="UP000007813"/>
    </source>
</evidence>
<dbReference type="eggNOG" id="arCOG03286">
    <property type="taxonomic scope" value="Archaea"/>
</dbReference>
<dbReference type="AlphaFoldDB" id="J3JDI2"/>
<evidence type="ECO:0000313" key="2">
    <source>
        <dbReference type="EMBL" id="EJN57511.1"/>
    </source>
</evidence>
<evidence type="ECO:0000259" key="1">
    <source>
        <dbReference type="Pfam" id="PF19291"/>
    </source>
</evidence>
<dbReference type="Proteomes" id="UP000007813">
    <property type="component" value="Unassembled WGS sequence"/>
</dbReference>
<organism evidence="2 3">
    <name type="scientific">Halogranum salarium B-1</name>
    <dbReference type="NCBI Taxonomy" id="1210908"/>
    <lineage>
        <taxon>Archaea</taxon>
        <taxon>Methanobacteriati</taxon>
        <taxon>Methanobacteriota</taxon>
        <taxon>Stenosarchaea group</taxon>
        <taxon>Halobacteria</taxon>
        <taxon>Halobacteriales</taxon>
        <taxon>Haloferacaceae</taxon>
    </lineage>
</organism>
<gene>
    <name evidence="2" type="ORF">HSB1_41990</name>
</gene>
<accession>J3JDI2</accession>
<proteinExistence type="predicted"/>
<dbReference type="Pfam" id="PF19291">
    <property type="entry name" value="TREH_N"/>
    <property type="match status" value="1"/>
</dbReference>